<dbReference type="OrthoDB" id="10426069at2759"/>
<organism evidence="1 2">
    <name type="scientific">Colletotrichum orchidophilum</name>
    <dbReference type="NCBI Taxonomy" id="1209926"/>
    <lineage>
        <taxon>Eukaryota</taxon>
        <taxon>Fungi</taxon>
        <taxon>Dikarya</taxon>
        <taxon>Ascomycota</taxon>
        <taxon>Pezizomycotina</taxon>
        <taxon>Sordariomycetes</taxon>
        <taxon>Hypocreomycetidae</taxon>
        <taxon>Glomerellales</taxon>
        <taxon>Glomerellaceae</taxon>
        <taxon>Colletotrichum</taxon>
    </lineage>
</organism>
<reference evidence="1 2" key="1">
    <citation type="submission" date="2016-09" db="EMBL/GenBank/DDBJ databases">
        <authorList>
            <person name="Capua I."/>
            <person name="De Benedictis P."/>
            <person name="Joannis T."/>
            <person name="Lombin L.H."/>
            <person name="Cattoli G."/>
        </authorList>
    </citation>
    <scope>NUCLEOTIDE SEQUENCE [LARGE SCALE GENOMIC DNA]</scope>
    <source>
        <strain evidence="1 2">IMI 309357</strain>
    </source>
</reference>
<accession>A0A1G4AZ66</accession>
<feature type="non-terminal residue" evidence="1">
    <location>
        <position position="1"/>
    </location>
</feature>
<dbReference type="EMBL" id="MJBS01000100">
    <property type="protein sequence ID" value="OHE94444.1"/>
    <property type="molecule type" value="Genomic_DNA"/>
</dbReference>
<name>A0A1G4AZ66_9PEZI</name>
<dbReference type="Proteomes" id="UP000176998">
    <property type="component" value="Unassembled WGS sequence"/>
</dbReference>
<evidence type="ECO:0000313" key="2">
    <source>
        <dbReference type="Proteomes" id="UP000176998"/>
    </source>
</evidence>
<dbReference type="AlphaFoldDB" id="A0A1G4AZ66"/>
<proteinExistence type="predicted"/>
<evidence type="ECO:0000313" key="1">
    <source>
        <dbReference type="EMBL" id="OHE94444.1"/>
    </source>
</evidence>
<gene>
    <name evidence="1" type="ORF">CORC01_10263</name>
</gene>
<dbReference type="GeneID" id="34563401"/>
<keyword evidence="2" id="KW-1185">Reference proteome</keyword>
<comment type="caution">
    <text evidence="1">The sequence shown here is derived from an EMBL/GenBank/DDBJ whole genome shotgun (WGS) entry which is preliminary data.</text>
</comment>
<sequence>RPLTNLDISNSTVRGRCAEDEDRGDLCSILPKVAKVAFTLEPHETMFGTPWPGPSRLQALERGVHGIATQRLAHSALWLVHQCAPIPSIRLVGLDQGCAIAAASYR</sequence>
<protein>
    <submittedName>
        <fullName evidence="1">Uncharacterized protein</fullName>
    </submittedName>
</protein>
<dbReference type="RefSeq" id="XP_022471607.1">
    <property type="nucleotide sequence ID" value="XM_022621891.1"/>
</dbReference>